<dbReference type="Proteomes" id="UP000248798">
    <property type="component" value="Unassembled WGS sequence"/>
</dbReference>
<evidence type="ECO:0000313" key="4">
    <source>
        <dbReference type="Proteomes" id="UP000293902"/>
    </source>
</evidence>
<accession>A0A328FKI2</accession>
<dbReference type="EMBL" id="QLNI01000002">
    <property type="protein sequence ID" value="RAM03733.1"/>
    <property type="molecule type" value="Genomic_DNA"/>
</dbReference>
<sequence>MEKLHEIKDIEFEGNFLVITVDGETKRFELKAVSPVLEKASAVERSCFRISPSGYGIYWPLLDEDLSIDGLLGIVHAPQWSKKTA</sequence>
<dbReference type="Pfam" id="PF10387">
    <property type="entry name" value="DUF2442"/>
    <property type="match status" value="1"/>
</dbReference>
<protein>
    <submittedName>
        <fullName evidence="2">DUF2442 domain-containing protein</fullName>
    </submittedName>
</protein>
<gene>
    <name evidence="2" type="ORF">DO021_01365</name>
    <name evidence="1" type="ORF">EYB58_11435</name>
</gene>
<reference evidence="2 3" key="1">
    <citation type="submission" date="2018-06" db="EMBL/GenBank/DDBJ databases">
        <title>Complete Genome Sequence of Desulfobacter hydrogenophilus (DSM3380).</title>
        <authorList>
            <person name="Marietou A."/>
            <person name="Schreiber L."/>
            <person name="Marshall I."/>
            <person name="Jorgensen B."/>
        </authorList>
    </citation>
    <scope>NUCLEOTIDE SEQUENCE [LARGE SCALE GENOMIC DNA]</scope>
    <source>
        <strain evidence="2 3">DSM 3380</strain>
    </source>
</reference>
<dbReference type="OrthoDB" id="337884at2"/>
<dbReference type="RefSeq" id="WP_111952981.1">
    <property type="nucleotide sequence ID" value="NZ_CP036313.1"/>
</dbReference>
<dbReference type="Proteomes" id="UP000293902">
    <property type="component" value="Chromosome"/>
</dbReference>
<evidence type="ECO:0000313" key="3">
    <source>
        <dbReference type="Proteomes" id="UP000248798"/>
    </source>
</evidence>
<evidence type="ECO:0000313" key="2">
    <source>
        <dbReference type="EMBL" id="RAM03733.1"/>
    </source>
</evidence>
<name>A0A328FKI2_9BACT</name>
<dbReference type="EMBL" id="CP036313">
    <property type="protein sequence ID" value="QBH13482.1"/>
    <property type="molecule type" value="Genomic_DNA"/>
</dbReference>
<proteinExistence type="predicted"/>
<dbReference type="Gene3D" id="3.30.2020.40">
    <property type="entry name" value="Uncharacterised protein PF10387, DUF2442"/>
    <property type="match status" value="1"/>
</dbReference>
<dbReference type="InterPro" id="IPR018841">
    <property type="entry name" value="DUF2442"/>
</dbReference>
<reference evidence="1 4" key="2">
    <citation type="submission" date="2019-02" db="EMBL/GenBank/DDBJ databases">
        <title>Complete genome sequence of Desulfobacter hydrogenophilus AcRS1.</title>
        <authorList>
            <person name="Marietou A."/>
            <person name="Lund M.B."/>
            <person name="Marshall I.P.G."/>
            <person name="Schreiber L."/>
            <person name="Jorgensen B."/>
        </authorList>
    </citation>
    <scope>NUCLEOTIDE SEQUENCE [LARGE SCALE GENOMIC DNA]</scope>
    <source>
        <strain evidence="1 4">AcRS1</strain>
    </source>
</reference>
<dbReference type="AlphaFoldDB" id="A0A328FKI2"/>
<evidence type="ECO:0000313" key="1">
    <source>
        <dbReference type="EMBL" id="QBH13482.1"/>
    </source>
</evidence>
<keyword evidence="4" id="KW-1185">Reference proteome</keyword>
<organism evidence="2 3">
    <name type="scientific">Desulfobacter hydrogenophilus</name>
    <dbReference type="NCBI Taxonomy" id="2291"/>
    <lineage>
        <taxon>Bacteria</taxon>
        <taxon>Pseudomonadati</taxon>
        <taxon>Thermodesulfobacteriota</taxon>
        <taxon>Desulfobacteria</taxon>
        <taxon>Desulfobacterales</taxon>
        <taxon>Desulfobacteraceae</taxon>
        <taxon>Desulfobacter</taxon>
    </lineage>
</organism>